<keyword evidence="3" id="KW-0732">Signal</keyword>
<organism evidence="4 5">
    <name type="scientific">Toxocara canis</name>
    <name type="common">Canine roundworm</name>
    <dbReference type="NCBI Taxonomy" id="6265"/>
    <lineage>
        <taxon>Eukaryota</taxon>
        <taxon>Metazoa</taxon>
        <taxon>Ecdysozoa</taxon>
        <taxon>Nematoda</taxon>
        <taxon>Chromadorea</taxon>
        <taxon>Rhabditida</taxon>
        <taxon>Spirurina</taxon>
        <taxon>Ascaridomorpha</taxon>
        <taxon>Ascaridoidea</taxon>
        <taxon>Toxocaridae</taxon>
        <taxon>Toxocara</taxon>
    </lineage>
</organism>
<evidence type="ECO:0000256" key="1">
    <source>
        <dbReference type="SAM" id="MobiDB-lite"/>
    </source>
</evidence>
<name>A0A0B2VVJ8_TOXCA</name>
<dbReference type="EMBL" id="JPKZ01000807">
    <property type="protein sequence ID" value="KHN85357.1"/>
    <property type="molecule type" value="Genomic_DNA"/>
</dbReference>
<keyword evidence="2" id="KW-0812">Transmembrane</keyword>
<gene>
    <name evidence="4" type="ORF">Tcan_01879</name>
</gene>
<keyword evidence="2" id="KW-0472">Membrane</keyword>
<dbReference type="OrthoDB" id="5867158at2759"/>
<dbReference type="Proteomes" id="UP000031036">
    <property type="component" value="Unassembled WGS sequence"/>
</dbReference>
<evidence type="ECO:0000313" key="4">
    <source>
        <dbReference type="EMBL" id="KHN85357.1"/>
    </source>
</evidence>
<protein>
    <submittedName>
        <fullName evidence="4">Uncharacterized protein</fullName>
    </submittedName>
</protein>
<evidence type="ECO:0000256" key="2">
    <source>
        <dbReference type="SAM" id="Phobius"/>
    </source>
</evidence>
<feature type="region of interest" description="Disordered" evidence="1">
    <location>
        <begin position="77"/>
        <end position="100"/>
    </location>
</feature>
<evidence type="ECO:0000256" key="3">
    <source>
        <dbReference type="SAM" id="SignalP"/>
    </source>
</evidence>
<feature type="signal peptide" evidence="3">
    <location>
        <begin position="1"/>
        <end position="18"/>
    </location>
</feature>
<sequence>MLFACLATFLCVCVGVGGITIACIDINRFNFGLYVALLSVLGTTVSIAFWIVKPKMCDNPRCVQRIINHLRTSFSTSFGGPPKGHSSKHGKQHDLISCRF</sequence>
<accession>A0A0B2VVJ8</accession>
<evidence type="ECO:0000313" key="5">
    <source>
        <dbReference type="Proteomes" id="UP000031036"/>
    </source>
</evidence>
<dbReference type="AlphaFoldDB" id="A0A0B2VVJ8"/>
<feature type="chain" id="PRO_5002096356" evidence="3">
    <location>
        <begin position="19"/>
        <end position="100"/>
    </location>
</feature>
<reference evidence="4 5" key="1">
    <citation type="submission" date="2014-11" db="EMBL/GenBank/DDBJ databases">
        <title>Genetic blueprint of the zoonotic pathogen Toxocara canis.</title>
        <authorList>
            <person name="Zhu X.-Q."/>
            <person name="Korhonen P.K."/>
            <person name="Cai H."/>
            <person name="Young N.D."/>
            <person name="Nejsum P."/>
            <person name="von Samson-Himmelstjerna G."/>
            <person name="Boag P.R."/>
            <person name="Tan P."/>
            <person name="Li Q."/>
            <person name="Min J."/>
            <person name="Yang Y."/>
            <person name="Wang X."/>
            <person name="Fang X."/>
            <person name="Hall R.S."/>
            <person name="Hofmann A."/>
            <person name="Sternberg P.W."/>
            <person name="Jex A.R."/>
            <person name="Gasser R.B."/>
        </authorList>
    </citation>
    <scope>NUCLEOTIDE SEQUENCE [LARGE SCALE GENOMIC DNA]</scope>
    <source>
        <strain evidence="4">PN_DK_2014</strain>
    </source>
</reference>
<comment type="caution">
    <text evidence="4">The sequence shown here is derived from an EMBL/GenBank/DDBJ whole genome shotgun (WGS) entry which is preliminary data.</text>
</comment>
<keyword evidence="2" id="KW-1133">Transmembrane helix</keyword>
<keyword evidence="5" id="KW-1185">Reference proteome</keyword>
<proteinExistence type="predicted"/>
<feature type="transmembrane region" description="Helical" evidence="2">
    <location>
        <begin position="32"/>
        <end position="52"/>
    </location>
</feature>